<dbReference type="PROSITE" id="PS51257">
    <property type="entry name" value="PROKAR_LIPOPROTEIN"/>
    <property type="match status" value="1"/>
</dbReference>
<sequence length="229" mass="26189">MKKVHLYVLVFCNLAMSCESRKFKQYDGYANSIKSDCFYGFTQDDKGRFFTEFLIEDLANNQQIHPNHIESAHYYGFNWMENGLLHAVGFIDMETIEDLKLKQTGQHQAVKNLVAQYVKSVYRNQTKEEIERLNEILGGELLETGANGIEKRKNANQKSGSDIYRNEYVEIKEINDYTVYNLKSSKLHTVIGNVHLILTAQVGPYGNVEESLSLELAKKLATKMGTVCL</sequence>
<proteinExistence type="predicted"/>
<dbReference type="EMBL" id="JBHUHR010000048">
    <property type="protein sequence ID" value="MFD2037365.1"/>
    <property type="molecule type" value="Genomic_DNA"/>
</dbReference>
<accession>A0ABW4VWV2</accession>
<evidence type="ECO:0008006" key="3">
    <source>
        <dbReference type="Google" id="ProtNLM"/>
    </source>
</evidence>
<evidence type="ECO:0000313" key="2">
    <source>
        <dbReference type="Proteomes" id="UP001597361"/>
    </source>
</evidence>
<protein>
    <recommendedName>
        <fullName evidence="3">Lipoprotein</fullName>
    </recommendedName>
</protein>
<comment type="caution">
    <text evidence="1">The sequence shown here is derived from an EMBL/GenBank/DDBJ whole genome shotgun (WGS) entry which is preliminary data.</text>
</comment>
<dbReference type="RefSeq" id="WP_376889191.1">
    <property type="nucleotide sequence ID" value="NZ_JBHUHR010000048.1"/>
</dbReference>
<dbReference type="Proteomes" id="UP001597361">
    <property type="component" value="Unassembled WGS sequence"/>
</dbReference>
<gene>
    <name evidence="1" type="ORF">ACFSKL_21385</name>
</gene>
<evidence type="ECO:0000313" key="1">
    <source>
        <dbReference type="EMBL" id="MFD2037365.1"/>
    </source>
</evidence>
<reference evidence="2" key="1">
    <citation type="journal article" date="2019" name="Int. J. Syst. Evol. Microbiol.">
        <title>The Global Catalogue of Microorganisms (GCM) 10K type strain sequencing project: providing services to taxonomists for standard genome sequencing and annotation.</title>
        <authorList>
            <consortium name="The Broad Institute Genomics Platform"/>
            <consortium name="The Broad Institute Genome Sequencing Center for Infectious Disease"/>
            <person name="Wu L."/>
            <person name="Ma J."/>
        </authorList>
    </citation>
    <scope>NUCLEOTIDE SEQUENCE [LARGE SCALE GENOMIC DNA]</scope>
    <source>
        <strain evidence="2">CGMCC 1.15180</strain>
    </source>
</reference>
<organism evidence="1 2">
    <name type="scientific">Belliella marina</name>
    <dbReference type="NCBI Taxonomy" id="1644146"/>
    <lineage>
        <taxon>Bacteria</taxon>
        <taxon>Pseudomonadati</taxon>
        <taxon>Bacteroidota</taxon>
        <taxon>Cytophagia</taxon>
        <taxon>Cytophagales</taxon>
        <taxon>Cyclobacteriaceae</taxon>
        <taxon>Belliella</taxon>
    </lineage>
</organism>
<name>A0ABW4VWV2_9BACT</name>
<keyword evidence="2" id="KW-1185">Reference proteome</keyword>